<dbReference type="InterPro" id="IPR001680">
    <property type="entry name" value="WD40_rpt"/>
</dbReference>
<protein>
    <submittedName>
        <fullName evidence="9">Uncharacterized protein</fullName>
    </submittedName>
</protein>
<dbReference type="PANTHER" id="PTHR45093:SF2">
    <property type="entry name" value="LISH DOMAIN-CONTAINING PROTEIN"/>
    <property type="match status" value="1"/>
</dbReference>
<feature type="repeat" description="WD" evidence="7">
    <location>
        <begin position="634"/>
        <end position="669"/>
    </location>
</feature>
<evidence type="ECO:0000256" key="5">
    <source>
        <dbReference type="ARBA" id="ARBA00023163"/>
    </source>
</evidence>
<evidence type="ECO:0000256" key="4">
    <source>
        <dbReference type="ARBA" id="ARBA00023015"/>
    </source>
</evidence>
<keyword evidence="2 7" id="KW-0853">WD repeat</keyword>
<keyword evidence="4" id="KW-0805">Transcription regulation</keyword>
<keyword evidence="3" id="KW-0677">Repeat</keyword>
<dbReference type="Pfam" id="PF08513">
    <property type="entry name" value="LisH"/>
    <property type="match status" value="1"/>
</dbReference>
<keyword evidence="10" id="KW-1185">Reference proteome</keyword>
<dbReference type="Pfam" id="PF00400">
    <property type="entry name" value="WD40"/>
    <property type="match status" value="5"/>
</dbReference>
<dbReference type="InterPro" id="IPR036322">
    <property type="entry name" value="WD40_repeat_dom_sf"/>
</dbReference>
<dbReference type="PROSITE" id="PS50294">
    <property type="entry name" value="WD_REPEATS_REGION"/>
    <property type="match status" value="3"/>
</dbReference>
<gene>
    <name evidence="9" type="ORF">SI7747_06007221</name>
</gene>
<accession>A0A7I8IS40</accession>
<dbReference type="Proteomes" id="UP001189122">
    <property type="component" value="Unassembled WGS sequence"/>
</dbReference>
<dbReference type="GO" id="GO:0005634">
    <property type="term" value="C:nucleus"/>
    <property type="evidence" value="ECO:0007669"/>
    <property type="project" value="UniProtKB-SubCell"/>
</dbReference>
<feature type="repeat" description="WD" evidence="7">
    <location>
        <begin position="592"/>
        <end position="633"/>
    </location>
</feature>
<organism evidence="9">
    <name type="scientific">Spirodela intermedia</name>
    <name type="common">Intermediate duckweed</name>
    <dbReference type="NCBI Taxonomy" id="51605"/>
    <lineage>
        <taxon>Eukaryota</taxon>
        <taxon>Viridiplantae</taxon>
        <taxon>Streptophyta</taxon>
        <taxon>Embryophyta</taxon>
        <taxon>Tracheophyta</taxon>
        <taxon>Spermatophyta</taxon>
        <taxon>Magnoliopsida</taxon>
        <taxon>Liliopsida</taxon>
        <taxon>Araceae</taxon>
        <taxon>Lemnoideae</taxon>
        <taxon>Spirodela</taxon>
    </lineage>
</organism>
<feature type="region of interest" description="Disordered" evidence="8">
    <location>
        <begin position="448"/>
        <end position="526"/>
    </location>
</feature>
<dbReference type="EMBL" id="LR743593">
    <property type="protein sequence ID" value="CAA2621106.1"/>
    <property type="molecule type" value="Genomic_DNA"/>
</dbReference>
<evidence type="ECO:0000313" key="9">
    <source>
        <dbReference type="EMBL" id="CAA2621106.1"/>
    </source>
</evidence>
<evidence type="ECO:0000256" key="1">
    <source>
        <dbReference type="ARBA" id="ARBA00004123"/>
    </source>
</evidence>
<dbReference type="SMART" id="SM00320">
    <property type="entry name" value="WD40"/>
    <property type="match status" value="7"/>
</dbReference>
<dbReference type="PROSITE" id="PS50896">
    <property type="entry name" value="LISH"/>
    <property type="match status" value="1"/>
</dbReference>
<feature type="compositionally biased region" description="Low complexity" evidence="8">
    <location>
        <begin position="89"/>
        <end position="114"/>
    </location>
</feature>
<dbReference type="PROSITE" id="PS00678">
    <property type="entry name" value="WD_REPEATS_1"/>
    <property type="match status" value="1"/>
</dbReference>
<feature type="compositionally biased region" description="Polar residues" evidence="8">
    <location>
        <begin position="471"/>
        <end position="485"/>
    </location>
</feature>
<feature type="compositionally biased region" description="Low complexity" evidence="8">
    <location>
        <begin position="123"/>
        <end position="136"/>
    </location>
</feature>
<evidence type="ECO:0000256" key="2">
    <source>
        <dbReference type="ARBA" id="ARBA00022574"/>
    </source>
</evidence>
<feature type="compositionally biased region" description="Low complexity" evidence="8">
    <location>
        <begin position="400"/>
        <end position="426"/>
    </location>
</feature>
<evidence type="ECO:0000256" key="8">
    <source>
        <dbReference type="SAM" id="MobiDB-lite"/>
    </source>
</evidence>
<name>A0A7I8IS40_SPIIN</name>
<dbReference type="PROSITE" id="PS50082">
    <property type="entry name" value="WD_REPEATS_2"/>
    <property type="match status" value="5"/>
</dbReference>
<feature type="repeat" description="WD" evidence="7">
    <location>
        <begin position="759"/>
        <end position="799"/>
    </location>
</feature>
<feature type="region of interest" description="Disordered" evidence="8">
    <location>
        <begin position="400"/>
        <end position="433"/>
    </location>
</feature>
<feature type="repeat" description="WD" evidence="7">
    <location>
        <begin position="677"/>
        <end position="719"/>
    </location>
</feature>
<feature type="region of interest" description="Disordered" evidence="8">
    <location>
        <begin position="89"/>
        <end position="144"/>
    </location>
</feature>
<dbReference type="Gene3D" id="2.130.10.10">
    <property type="entry name" value="YVTN repeat-like/Quinoprotein amine dehydrogenase"/>
    <property type="match status" value="2"/>
</dbReference>
<dbReference type="EMBL" id="CACRZD030000006">
    <property type="protein sequence ID" value="CAA6660818.1"/>
    <property type="molecule type" value="Genomic_DNA"/>
</dbReference>
<evidence type="ECO:0000256" key="6">
    <source>
        <dbReference type="ARBA" id="ARBA00023242"/>
    </source>
</evidence>
<dbReference type="AlphaFoldDB" id="A0A7I8IS40"/>
<dbReference type="InterPro" id="IPR019775">
    <property type="entry name" value="WD40_repeat_CS"/>
</dbReference>
<evidence type="ECO:0000256" key="7">
    <source>
        <dbReference type="PROSITE-ProRule" id="PRU00221"/>
    </source>
</evidence>
<feature type="compositionally biased region" description="Polar residues" evidence="8">
    <location>
        <begin position="448"/>
        <end position="463"/>
    </location>
</feature>
<keyword evidence="6" id="KW-0539">Nucleus</keyword>
<dbReference type="InterPro" id="IPR015943">
    <property type="entry name" value="WD40/YVTN_repeat-like_dom_sf"/>
</dbReference>
<proteinExistence type="predicted"/>
<feature type="compositionally biased region" description="Low complexity" evidence="8">
    <location>
        <begin position="486"/>
        <end position="521"/>
    </location>
</feature>
<dbReference type="CDD" id="cd00200">
    <property type="entry name" value="WD40"/>
    <property type="match status" value="1"/>
</dbReference>
<reference evidence="9 10" key="1">
    <citation type="submission" date="2019-12" db="EMBL/GenBank/DDBJ databases">
        <authorList>
            <person name="Scholz U."/>
            <person name="Mascher M."/>
            <person name="Fiebig A."/>
        </authorList>
    </citation>
    <scope>NUCLEOTIDE SEQUENCE</scope>
</reference>
<comment type="subcellular location">
    <subcellularLocation>
        <location evidence="1">Nucleus</location>
    </subcellularLocation>
</comment>
<dbReference type="FunFam" id="2.130.10.10:FF:000353">
    <property type="entry name" value="Transcriptional corepressor LEUNIG"/>
    <property type="match status" value="1"/>
</dbReference>
<sequence length="876" mass="95354">MSQNNLEADKMLDVYIYDYLMKRNLQASAKAFQAEGKVSADPVAIDAPGGFLFEWWSVFWDIFIARTNEKQSDVAASYIQTQLIKVQDQQQQQQHHHQQQPSLLQPHHQHPQMQRFLLQRHAQQQQQQQQPQQPQQVRDGARLPDSAANGLVGCDVLMCQNPATASALATKLYEERLKLPIQRDSLDETSIKQRFGENMGQLLDPNHASMIKSTVASDLPSGQVFHGTADMAGGLQQVQPRSQQNPGPMQDMKGGVNPVLNSRTAVSEGSLIGVPGPNQGGNNLTLKGWPLSGLDQLRSGLLQQKSFVPSSQQFHQLQLLSPHQQQQLLLQAQQNLASPSAGDIDSQRLRMFLNNRNMVLGRDNQSNSVGDIAPNFGAPTPTGAVFPRSDTDKLIKRIAQLQQQQQRQSSSQQQQLHHPVVSSQSQKSNHVLHQQDKMCTANVTVDGSLSNSFRGNDQASKNQGGRKRKQPVSSSGPATSSRTGNTAGPSPSSALSTPSTHTHTPGDVISMSSLQHSGGSSKPLIMFGSEGAGTLTSPNQVWDDKGELLVEDGSLDDNVESFLSHDDADPRDTVGHGADVNKGFTFNEVGVIRASSSKVVCCHFSSDGTLLATGGHDKKAVLWHTDTLKSKTQLEEHILLVTDVRFSPGMPRLATSSFDKTVRVWDADNPGYSLRTFTGHSASVMSLDFHPNKEDLICSCDGDNEIRYWSIKHGSCAGVFKGGTSQVRFQPRLGRYLAAAAENVVSVLDVETQACCHSLKGHMKPVHSVCWSHSGDFLASVSEDSVRIWTVGAGSKGTSVHELNCSGNKLHSCTFHPTYPSLLVIGCYQSLELWNVAENKTMTLSAHEGLIASLAASSANGLVASASHDKLVKLWN</sequence>
<keyword evidence="5" id="KW-0804">Transcription</keyword>
<evidence type="ECO:0000256" key="3">
    <source>
        <dbReference type="ARBA" id="ARBA00022737"/>
    </source>
</evidence>
<evidence type="ECO:0000313" key="10">
    <source>
        <dbReference type="Proteomes" id="UP001189122"/>
    </source>
</evidence>
<dbReference type="PANTHER" id="PTHR45093">
    <property type="entry name" value="TRANSCRIPTION ACTIVATOR MSS11"/>
    <property type="match status" value="1"/>
</dbReference>
<dbReference type="SUPFAM" id="SSF50978">
    <property type="entry name" value="WD40 repeat-like"/>
    <property type="match status" value="1"/>
</dbReference>
<dbReference type="InterPro" id="IPR006594">
    <property type="entry name" value="LisH"/>
</dbReference>
<feature type="repeat" description="WD" evidence="7">
    <location>
        <begin position="844"/>
        <end position="876"/>
    </location>
</feature>
<dbReference type="SMART" id="SM00667">
    <property type="entry name" value="LisH"/>
    <property type="match status" value="1"/>
</dbReference>